<reference evidence="2 3" key="1">
    <citation type="submission" date="2017-03" db="EMBL/GenBank/DDBJ databases">
        <title>Lifting the veil on microbial sulfur biogeochemistry in mining wastewaters.</title>
        <authorList>
            <person name="Kantor R.S."/>
            <person name="Colenbrander Nelson T."/>
            <person name="Marshall S."/>
            <person name="Bennett D."/>
            <person name="Apte S."/>
            <person name="Camacho D."/>
            <person name="Thomas B.C."/>
            <person name="Warren L.A."/>
            <person name="Banfield J.F."/>
        </authorList>
    </citation>
    <scope>NUCLEOTIDE SEQUENCE [LARGE SCALE GENOMIC DNA]</scope>
    <source>
        <strain evidence="2">32-68-21</strain>
    </source>
</reference>
<sequence>MPRHILMAGAAALALIGAPVQAQDGAAALEARIALLEGQLNALKGEVQASHIQQTAQARDIIRIDQAATAGPPAPPPVAAPADGFRIGNNVLKIGGYVKADFMASQYSGGDPANGDLLRDFYLPGSIPVGGADERTATDFNARQTRFWLTTDGMIGGHKVGTRIEMDFQVLPGTGDQRTTSPSTPALRRAFVTIDNWLFGQEWTNFQNLAVLPDTADYVGASEGTVFNRQVQVRYTRGPFSIALENPETTVTPHLGATRIVADDNSLPDLTARYAVSRPWGEASVAGLVRQLRYQTTGVGAIDSSTAGWGLSAAARIKVGAADDLRLMLSGGEGIGRYVGLNFANDAVLDASGDLQAIRLVAGFASYRHVWSPQWRSNLTWSAQTVDNDRSIIGLATNRSARSLRANLIWTPIPGMDLGAELMHGERELESRLSGDVTRLQVFAKYGF</sequence>
<comment type="caution">
    <text evidence="2">The sequence shown here is derived from an EMBL/GenBank/DDBJ whole genome shotgun (WGS) entry which is preliminary data.</text>
</comment>
<accession>A0A258HLL2</accession>
<evidence type="ECO:0000256" key="1">
    <source>
        <dbReference type="SAM" id="SignalP"/>
    </source>
</evidence>
<dbReference type="EMBL" id="NCEQ01000004">
    <property type="protein sequence ID" value="OYX57766.1"/>
    <property type="molecule type" value="Genomic_DNA"/>
</dbReference>
<evidence type="ECO:0000313" key="2">
    <source>
        <dbReference type="EMBL" id="OYX57766.1"/>
    </source>
</evidence>
<dbReference type="InterPro" id="IPR045748">
    <property type="entry name" value="DcaP"/>
</dbReference>
<gene>
    <name evidence="2" type="ORF">B7Y86_04640</name>
</gene>
<dbReference type="AlphaFoldDB" id="A0A258HLL2"/>
<feature type="chain" id="PRO_5032725587" evidence="1">
    <location>
        <begin position="23"/>
        <end position="448"/>
    </location>
</feature>
<feature type="signal peptide" evidence="1">
    <location>
        <begin position="1"/>
        <end position="22"/>
    </location>
</feature>
<evidence type="ECO:0000313" key="3">
    <source>
        <dbReference type="Proteomes" id="UP000216147"/>
    </source>
</evidence>
<organism evidence="2 3">
    <name type="scientific">Brevundimonas subvibrioides</name>
    <dbReference type="NCBI Taxonomy" id="74313"/>
    <lineage>
        <taxon>Bacteria</taxon>
        <taxon>Pseudomonadati</taxon>
        <taxon>Pseudomonadota</taxon>
        <taxon>Alphaproteobacteria</taxon>
        <taxon>Caulobacterales</taxon>
        <taxon>Caulobacteraceae</taxon>
        <taxon>Brevundimonas</taxon>
    </lineage>
</organism>
<dbReference type="SUPFAM" id="SSF56935">
    <property type="entry name" value="Porins"/>
    <property type="match status" value="1"/>
</dbReference>
<protein>
    <submittedName>
        <fullName evidence="2">Porin</fullName>
    </submittedName>
</protein>
<keyword evidence="1" id="KW-0732">Signal</keyword>
<proteinExistence type="predicted"/>
<dbReference type="Proteomes" id="UP000216147">
    <property type="component" value="Unassembled WGS sequence"/>
</dbReference>
<name>A0A258HLL2_9CAUL</name>
<dbReference type="Pfam" id="PF19577">
    <property type="entry name" value="DcaP"/>
    <property type="match status" value="1"/>
</dbReference>